<dbReference type="PANTHER" id="PTHR35802:SF1">
    <property type="entry name" value="PROTEASE SYNTHASE AND SPORULATION PROTEIN PAI 2"/>
    <property type="match status" value="1"/>
</dbReference>
<evidence type="ECO:0000313" key="1">
    <source>
        <dbReference type="EMBL" id="SEM74028.1"/>
    </source>
</evidence>
<dbReference type="EMBL" id="FOCF01000002">
    <property type="protein sequence ID" value="SEM74028.1"/>
    <property type="molecule type" value="Genomic_DNA"/>
</dbReference>
<dbReference type="PANTHER" id="PTHR35802">
    <property type="entry name" value="PROTEASE SYNTHASE AND SPORULATION PROTEIN PAI 2"/>
    <property type="match status" value="1"/>
</dbReference>
<name>A0A1H8AW54_9SPHN</name>
<dbReference type="SUPFAM" id="SSF50475">
    <property type="entry name" value="FMN-binding split barrel"/>
    <property type="match status" value="1"/>
</dbReference>
<dbReference type="Gene3D" id="2.30.110.10">
    <property type="entry name" value="Electron Transport, Fmn-binding Protein, Chain A"/>
    <property type="match status" value="1"/>
</dbReference>
<dbReference type="InterPro" id="IPR012349">
    <property type="entry name" value="Split_barrel_FMN-bd"/>
</dbReference>
<sequence length="199" mass="22064">MSDPFADFTTDDIRALIAQHPLAWVCSVGDAPSEAAQLPLIGEYDEDGRLLSLIGHLGRANPLYDRLRAQGRALLLFSGPSAYVSPEHAGLRDWAPTWIYANLRITAEVTVDAALTDEALDVLIGAMEHGRQAPWTRAEIAHRYHGMASAIIGFRAWVTGIAGRFKFGQDERDAVYRTIAERLAEPAVTPWLRRFNPDR</sequence>
<gene>
    <name evidence="1" type="ORF">SAMN05192583_1056</name>
</gene>
<proteinExistence type="predicted"/>
<dbReference type="Pfam" id="PF04299">
    <property type="entry name" value="FMN_bind_2"/>
    <property type="match status" value="1"/>
</dbReference>
<reference evidence="2" key="1">
    <citation type="submission" date="2016-10" db="EMBL/GenBank/DDBJ databases">
        <authorList>
            <person name="Varghese N."/>
            <person name="Submissions S."/>
        </authorList>
    </citation>
    <scope>NUCLEOTIDE SEQUENCE [LARGE SCALE GENOMIC DNA]</scope>
    <source>
        <strain evidence="2">S6-262</strain>
    </source>
</reference>
<dbReference type="OrthoDB" id="9794948at2"/>
<dbReference type="Proteomes" id="UP000199206">
    <property type="component" value="Unassembled WGS sequence"/>
</dbReference>
<evidence type="ECO:0000313" key="2">
    <source>
        <dbReference type="Proteomes" id="UP000199206"/>
    </source>
</evidence>
<dbReference type="RefSeq" id="WP_093664418.1">
    <property type="nucleotide sequence ID" value="NZ_FOCF01000002.1"/>
</dbReference>
<organism evidence="1 2">
    <name type="scientific">Sphingomonas gellani</name>
    <dbReference type="NCBI Taxonomy" id="1166340"/>
    <lineage>
        <taxon>Bacteria</taxon>
        <taxon>Pseudomonadati</taxon>
        <taxon>Pseudomonadota</taxon>
        <taxon>Alphaproteobacteria</taxon>
        <taxon>Sphingomonadales</taxon>
        <taxon>Sphingomonadaceae</taxon>
        <taxon>Sphingomonas</taxon>
    </lineage>
</organism>
<keyword evidence="2" id="KW-1185">Reference proteome</keyword>
<dbReference type="InterPro" id="IPR007396">
    <property type="entry name" value="TR_PAI2-type"/>
</dbReference>
<accession>A0A1H8AW54</accession>
<dbReference type="AlphaFoldDB" id="A0A1H8AW54"/>
<protein>
    <submittedName>
        <fullName evidence="1">Negative transcriptional regulator, PaiB family</fullName>
    </submittedName>
</protein>